<feature type="domain" description="Mos1 transposase HTH" evidence="1">
    <location>
        <begin position="1"/>
        <end position="43"/>
    </location>
</feature>
<dbReference type="GO" id="GO:0035861">
    <property type="term" value="C:site of double-strand break"/>
    <property type="evidence" value="ECO:0007669"/>
    <property type="project" value="TreeGrafter"/>
</dbReference>
<protein>
    <submittedName>
        <fullName evidence="3">Mos1 transposase HTH domain-containing protein</fullName>
    </submittedName>
</protein>
<dbReference type="InterPro" id="IPR041426">
    <property type="entry name" value="Mos1_HTH"/>
</dbReference>
<evidence type="ECO:0000313" key="3">
    <source>
        <dbReference type="WBParaSite" id="ACRNAN_scaffold14675.g20685.t1"/>
    </source>
</evidence>
<dbReference type="Gene3D" id="1.10.10.1450">
    <property type="match status" value="1"/>
</dbReference>
<dbReference type="GO" id="GO:0006303">
    <property type="term" value="P:double-strand break repair via nonhomologous end joining"/>
    <property type="evidence" value="ECO:0007669"/>
    <property type="project" value="TreeGrafter"/>
</dbReference>
<name>A0A914CU37_9BILA</name>
<dbReference type="AlphaFoldDB" id="A0A914CU37"/>
<dbReference type="Proteomes" id="UP000887540">
    <property type="component" value="Unplaced"/>
</dbReference>
<dbReference type="InterPro" id="IPR052709">
    <property type="entry name" value="Transposase-MT_Hybrid"/>
</dbReference>
<evidence type="ECO:0000313" key="2">
    <source>
        <dbReference type="Proteomes" id="UP000887540"/>
    </source>
</evidence>
<dbReference type="Pfam" id="PF17906">
    <property type="entry name" value="HTH_48"/>
    <property type="match status" value="1"/>
</dbReference>
<proteinExistence type="predicted"/>
<dbReference type="GO" id="GO:0003697">
    <property type="term" value="F:single-stranded DNA binding"/>
    <property type="evidence" value="ECO:0007669"/>
    <property type="project" value="TreeGrafter"/>
</dbReference>
<accession>A0A914CU37</accession>
<dbReference type="GO" id="GO:0003690">
    <property type="term" value="F:double-stranded DNA binding"/>
    <property type="evidence" value="ECO:0007669"/>
    <property type="project" value="TreeGrafter"/>
</dbReference>
<dbReference type="GO" id="GO:0044774">
    <property type="term" value="P:mitotic DNA integrity checkpoint signaling"/>
    <property type="evidence" value="ECO:0007669"/>
    <property type="project" value="TreeGrafter"/>
</dbReference>
<dbReference type="GO" id="GO:0044547">
    <property type="term" value="F:DNA topoisomerase binding"/>
    <property type="evidence" value="ECO:0007669"/>
    <property type="project" value="TreeGrafter"/>
</dbReference>
<dbReference type="GO" id="GO:0000793">
    <property type="term" value="C:condensed chromosome"/>
    <property type="evidence" value="ECO:0007669"/>
    <property type="project" value="TreeGrafter"/>
</dbReference>
<dbReference type="GO" id="GO:0000729">
    <property type="term" value="P:DNA double-strand break processing"/>
    <property type="evidence" value="ECO:0007669"/>
    <property type="project" value="TreeGrafter"/>
</dbReference>
<dbReference type="PANTHER" id="PTHR46060">
    <property type="entry name" value="MARINER MOS1 TRANSPOSASE-LIKE PROTEIN"/>
    <property type="match status" value="1"/>
</dbReference>
<evidence type="ECO:0000259" key="1">
    <source>
        <dbReference type="Pfam" id="PF17906"/>
    </source>
</evidence>
<dbReference type="GO" id="GO:0015074">
    <property type="term" value="P:DNA integration"/>
    <property type="evidence" value="ECO:0007669"/>
    <property type="project" value="TreeGrafter"/>
</dbReference>
<dbReference type="GO" id="GO:0000014">
    <property type="term" value="F:single-stranded DNA endodeoxyribonuclease activity"/>
    <property type="evidence" value="ECO:0007669"/>
    <property type="project" value="TreeGrafter"/>
</dbReference>
<dbReference type="GO" id="GO:0005634">
    <property type="term" value="C:nucleus"/>
    <property type="evidence" value="ECO:0007669"/>
    <property type="project" value="TreeGrafter"/>
</dbReference>
<dbReference type="PANTHER" id="PTHR46060:SF2">
    <property type="entry name" value="HISTONE-LYSINE N-METHYLTRANSFERASE SETMAR"/>
    <property type="match status" value="1"/>
</dbReference>
<dbReference type="GO" id="GO:0046975">
    <property type="term" value="F:histone H3K36 methyltransferase activity"/>
    <property type="evidence" value="ECO:0007669"/>
    <property type="project" value="TreeGrafter"/>
</dbReference>
<reference evidence="3" key="1">
    <citation type="submission" date="2022-11" db="UniProtKB">
        <authorList>
            <consortium name="WormBaseParasite"/>
        </authorList>
    </citation>
    <scope>IDENTIFICATION</scope>
</reference>
<sequence>MLYHFEKGHKAAEAFRDLNELFGEGKIGERQVRRWFERFKSGDTSLEDEEGRDRILMIKLYWMPWKKMKVSLPDYWLRCLMSTNQLSYGFRLLPRHLIKLDHQNSLLPSSSSDVSPDLKRSNHLRTCLSPIFPSPNSSLRSRKASAALCPFSK</sequence>
<keyword evidence="2" id="KW-1185">Reference proteome</keyword>
<organism evidence="2 3">
    <name type="scientific">Acrobeloides nanus</name>
    <dbReference type="NCBI Taxonomy" id="290746"/>
    <lineage>
        <taxon>Eukaryota</taxon>
        <taxon>Metazoa</taxon>
        <taxon>Ecdysozoa</taxon>
        <taxon>Nematoda</taxon>
        <taxon>Chromadorea</taxon>
        <taxon>Rhabditida</taxon>
        <taxon>Tylenchina</taxon>
        <taxon>Cephalobomorpha</taxon>
        <taxon>Cephaloboidea</taxon>
        <taxon>Cephalobidae</taxon>
        <taxon>Acrobeloides</taxon>
    </lineage>
</organism>
<dbReference type="WBParaSite" id="ACRNAN_scaffold14675.g20685.t1">
    <property type="protein sequence ID" value="ACRNAN_scaffold14675.g20685.t1"/>
    <property type="gene ID" value="ACRNAN_scaffold14675.g20685"/>
</dbReference>
<dbReference type="GO" id="GO:0042800">
    <property type="term" value="F:histone H3K4 methyltransferase activity"/>
    <property type="evidence" value="ECO:0007669"/>
    <property type="project" value="TreeGrafter"/>
</dbReference>
<dbReference type="GO" id="GO:0031297">
    <property type="term" value="P:replication fork processing"/>
    <property type="evidence" value="ECO:0007669"/>
    <property type="project" value="TreeGrafter"/>
</dbReference>